<dbReference type="eggNOG" id="COG0524">
    <property type="taxonomic scope" value="Bacteria"/>
</dbReference>
<evidence type="ECO:0000256" key="3">
    <source>
        <dbReference type="ARBA" id="ARBA00022777"/>
    </source>
</evidence>
<keyword evidence="3" id="KW-0418">Kinase</keyword>
<dbReference type="PATRIC" id="fig|1231392.3.peg.1878"/>
<dbReference type="GO" id="GO:0008673">
    <property type="term" value="F:2-dehydro-3-deoxygluconokinase activity"/>
    <property type="evidence" value="ECO:0007669"/>
    <property type="project" value="TreeGrafter"/>
</dbReference>
<feature type="domain" description="Carbohydrate kinase PfkB" evidence="4">
    <location>
        <begin position="3"/>
        <end position="292"/>
    </location>
</feature>
<dbReference type="InterPro" id="IPR002173">
    <property type="entry name" value="Carboh/pur_kinase_PfkB_CS"/>
</dbReference>
<dbReference type="PROSITE" id="PS00584">
    <property type="entry name" value="PFKB_KINASES_2"/>
    <property type="match status" value="1"/>
</dbReference>
<dbReference type="InterPro" id="IPR011611">
    <property type="entry name" value="PfkB_dom"/>
</dbReference>
<keyword evidence="2" id="KW-0808">Transferase</keyword>
<dbReference type="PANTHER" id="PTHR43085:SF15">
    <property type="entry name" value="2-DEHYDRO-3-DEOXYGLUCONOKINASE"/>
    <property type="match status" value="1"/>
</dbReference>
<comment type="caution">
    <text evidence="5">The sequence shown here is derived from an EMBL/GenBank/DDBJ whole genome shotgun (WGS) entry which is preliminary data.</text>
</comment>
<proteinExistence type="inferred from homology"/>
<evidence type="ECO:0000259" key="4">
    <source>
        <dbReference type="Pfam" id="PF00294"/>
    </source>
</evidence>
<dbReference type="OrthoDB" id="9776822at2"/>
<dbReference type="GO" id="GO:0006974">
    <property type="term" value="P:DNA damage response"/>
    <property type="evidence" value="ECO:0007669"/>
    <property type="project" value="TreeGrafter"/>
</dbReference>
<dbReference type="SUPFAM" id="SSF53613">
    <property type="entry name" value="Ribokinase-like"/>
    <property type="match status" value="1"/>
</dbReference>
<keyword evidence="6" id="KW-1185">Reference proteome</keyword>
<dbReference type="PANTHER" id="PTHR43085">
    <property type="entry name" value="HEXOKINASE FAMILY MEMBER"/>
    <property type="match status" value="1"/>
</dbReference>
<evidence type="ECO:0000313" key="5">
    <source>
        <dbReference type="EMBL" id="EKE43887.1"/>
    </source>
</evidence>
<dbReference type="CDD" id="cd01166">
    <property type="entry name" value="KdgK"/>
    <property type="match status" value="1"/>
</dbReference>
<dbReference type="Pfam" id="PF00294">
    <property type="entry name" value="PfkB"/>
    <property type="match status" value="1"/>
</dbReference>
<sequence>MPTLLCLGECMVELAQMEGGLYRRGFAGDTFNTAWYARRLLPDAWTVSYGTAVGTDPLSDEMLATMAADGIGTGDVRRLPDRTVGLYMISLDRGERSFVYWRDRSAARCLADDGDWLDSVAAAADAVYFSGITLAILPPEGRARLCRAVARARGRGAVTAFDTNLRPRLWEDADAMRQGLMDGASVADIVLPGFDDDGPLFGDADPAATVARYRSAGARCVCVKDGGRPVHLWSGGAIETLTPRPVPLVDTTAAGDSFAAAFVSHWLMGVAPRDCAAHAIALSGHVVGHRGALVAPPG</sequence>
<dbReference type="STRING" id="1231392.OCGS_1868"/>
<dbReference type="Proteomes" id="UP000006765">
    <property type="component" value="Unassembled WGS sequence"/>
</dbReference>
<evidence type="ECO:0000313" key="6">
    <source>
        <dbReference type="Proteomes" id="UP000006765"/>
    </source>
</evidence>
<comment type="similarity">
    <text evidence="1">Belongs to the carbohydrate kinase PfkB family.</text>
</comment>
<dbReference type="GO" id="GO:0042840">
    <property type="term" value="P:D-glucuronate catabolic process"/>
    <property type="evidence" value="ECO:0007669"/>
    <property type="project" value="TreeGrafter"/>
</dbReference>
<dbReference type="RefSeq" id="WP_007427020.1">
    <property type="nucleotide sequence ID" value="NZ_AMGO01000046.1"/>
</dbReference>
<evidence type="ECO:0000256" key="2">
    <source>
        <dbReference type="ARBA" id="ARBA00022679"/>
    </source>
</evidence>
<reference evidence="5 6" key="1">
    <citation type="journal article" date="2012" name="J. Bacteriol.">
        <title>Draft Genome Sequence of Oceaniovalibus guishaninsula JLT2003T.</title>
        <authorList>
            <person name="Tang K."/>
            <person name="Liu K."/>
            <person name="Jiao N."/>
        </authorList>
    </citation>
    <scope>NUCLEOTIDE SEQUENCE [LARGE SCALE GENOMIC DNA]</scope>
    <source>
        <strain evidence="5 6">JLT2003</strain>
    </source>
</reference>
<dbReference type="InterPro" id="IPR029056">
    <property type="entry name" value="Ribokinase-like"/>
</dbReference>
<protein>
    <submittedName>
        <fullName evidence="5">KdgK</fullName>
    </submittedName>
</protein>
<name>K2HB52_9RHOB</name>
<dbReference type="EMBL" id="AMGO01000046">
    <property type="protein sequence ID" value="EKE43887.1"/>
    <property type="molecule type" value="Genomic_DNA"/>
</dbReference>
<dbReference type="Gene3D" id="3.40.1190.20">
    <property type="match status" value="1"/>
</dbReference>
<dbReference type="GO" id="GO:0019698">
    <property type="term" value="P:D-galacturonate catabolic process"/>
    <property type="evidence" value="ECO:0007669"/>
    <property type="project" value="TreeGrafter"/>
</dbReference>
<dbReference type="AlphaFoldDB" id="K2HB52"/>
<dbReference type="InterPro" id="IPR050306">
    <property type="entry name" value="PfkB_Carbo_kinase"/>
</dbReference>
<evidence type="ECO:0000256" key="1">
    <source>
        <dbReference type="ARBA" id="ARBA00010688"/>
    </source>
</evidence>
<accession>K2HB52</accession>
<organism evidence="5 6">
    <name type="scientific">Oceaniovalibus guishaninsula JLT2003</name>
    <dbReference type="NCBI Taxonomy" id="1231392"/>
    <lineage>
        <taxon>Bacteria</taxon>
        <taxon>Pseudomonadati</taxon>
        <taxon>Pseudomonadota</taxon>
        <taxon>Alphaproteobacteria</taxon>
        <taxon>Rhodobacterales</taxon>
        <taxon>Roseobacteraceae</taxon>
        <taxon>Oceaniovalibus</taxon>
    </lineage>
</organism>
<dbReference type="GO" id="GO:0005829">
    <property type="term" value="C:cytosol"/>
    <property type="evidence" value="ECO:0007669"/>
    <property type="project" value="TreeGrafter"/>
</dbReference>
<gene>
    <name evidence="5" type="ORF">OCGS_1868</name>
</gene>